<accession>A0A317XQS0</accession>
<organism evidence="2 3">
    <name type="scientific">Testicularia cyperi</name>
    <dbReference type="NCBI Taxonomy" id="1882483"/>
    <lineage>
        <taxon>Eukaryota</taxon>
        <taxon>Fungi</taxon>
        <taxon>Dikarya</taxon>
        <taxon>Basidiomycota</taxon>
        <taxon>Ustilaginomycotina</taxon>
        <taxon>Ustilaginomycetes</taxon>
        <taxon>Ustilaginales</taxon>
        <taxon>Anthracoideaceae</taxon>
        <taxon>Testicularia</taxon>
    </lineage>
</organism>
<name>A0A317XQS0_9BASI</name>
<evidence type="ECO:0000313" key="2">
    <source>
        <dbReference type="EMBL" id="PWY99688.1"/>
    </source>
</evidence>
<proteinExistence type="predicted"/>
<dbReference type="Proteomes" id="UP000246740">
    <property type="component" value="Unassembled WGS sequence"/>
</dbReference>
<keyword evidence="3" id="KW-1185">Reference proteome</keyword>
<reference evidence="2 3" key="1">
    <citation type="journal article" date="2018" name="Mol. Biol. Evol.">
        <title>Broad Genomic Sampling Reveals a Smut Pathogenic Ancestry of the Fungal Clade Ustilaginomycotina.</title>
        <authorList>
            <person name="Kijpornyongpan T."/>
            <person name="Mondo S.J."/>
            <person name="Barry K."/>
            <person name="Sandor L."/>
            <person name="Lee J."/>
            <person name="Lipzen A."/>
            <person name="Pangilinan J."/>
            <person name="LaButti K."/>
            <person name="Hainaut M."/>
            <person name="Henrissat B."/>
            <person name="Grigoriev I.V."/>
            <person name="Spatafora J.W."/>
            <person name="Aime M.C."/>
        </authorList>
    </citation>
    <scope>NUCLEOTIDE SEQUENCE [LARGE SCALE GENOMIC DNA]</scope>
    <source>
        <strain evidence="2 3">MCA 3645</strain>
    </source>
</reference>
<dbReference type="InParanoid" id="A0A317XQS0"/>
<evidence type="ECO:0008006" key="4">
    <source>
        <dbReference type="Google" id="ProtNLM"/>
    </source>
</evidence>
<sequence length="96" mass="10389">MPPYSCAGLLPNALLGLTLCCKCALHRNNCWLRFLATQRCPFHQPTYFSVSDDFFHTSLASEPISGLTHSSRDACLAPVKSVPSCDLDAGACNAIE</sequence>
<dbReference type="EMBL" id="KZ819194">
    <property type="protein sequence ID" value="PWY99688.1"/>
    <property type="molecule type" value="Genomic_DNA"/>
</dbReference>
<evidence type="ECO:0000256" key="1">
    <source>
        <dbReference type="SAM" id="SignalP"/>
    </source>
</evidence>
<protein>
    <recommendedName>
        <fullName evidence="4">Secreted protein</fullName>
    </recommendedName>
</protein>
<gene>
    <name evidence="2" type="ORF">BCV70DRAFT_200617</name>
</gene>
<evidence type="ECO:0000313" key="3">
    <source>
        <dbReference type="Proteomes" id="UP000246740"/>
    </source>
</evidence>
<keyword evidence="1" id="KW-0732">Signal</keyword>
<dbReference type="AlphaFoldDB" id="A0A317XQS0"/>
<feature type="signal peptide" evidence="1">
    <location>
        <begin position="1"/>
        <end position="20"/>
    </location>
</feature>
<feature type="chain" id="PRO_5016441950" description="Secreted protein" evidence="1">
    <location>
        <begin position="21"/>
        <end position="96"/>
    </location>
</feature>